<sequence>MPSNKSENQKVRDLVVGATSGIGRNIIPKLLAMGHEVRAVIRKHPGIDSDWKNLPKTTIPYVSDITLENGSDEAVLKEACREVDNIFHLAGGGYNTNNTFDRLVKVNVEGTENILNAYISVNGPDRPVHFIYGGSNTVYGYKRKGEVLTEESTTKPASPYSESKYMAEQVIKVFNEVNKGVKYTIMRMGTLYGVDYTPSFFKLFRLIEQGKAAYIGNGSNHLTLVHEDDATDAMMLAMLNPSSYNQIYNVTDGVNYTVRQLFELVANTLGVPPPKRHIPYLLAKVTKNAVNINYDELEFLASDRVVSIDKARKELGYVPNKKIETEGVRLVKLYRESKV</sequence>
<evidence type="ECO:0000313" key="2">
    <source>
        <dbReference type="EMBL" id="EET89978.1"/>
    </source>
</evidence>
<name>C7DH76_MICA2</name>
<dbReference type="SUPFAM" id="SSF51735">
    <property type="entry name" value="NAD(P)-binding Rossmann-fold domains"/>
    <property type="match status" value="1"/>
</dbReference>
<accession>C7DH76</accession>
<proteinExistence type="predicted"/>
<reference evidence="2 3" key="2">
    <citation type="journal article" date="2010" name="Proc. Natl. Acad. Sci. U.S.A.">
        <title>Enigmatic, ultrasmall, uncultivated Archaea.</title>
        <authorList>
            <person name="Baker B.J."/>
            <person name="Comolli L.R."/>
            <person name="Dick G.J."/>
            <person name="Hauser L.J."/>
            <person name="Hyatt D."/>
            <person name="Dill B.D."/>
            <person name="Land M.L."/>
            <person name="Verberkmoes N.C."/>
            <person name="Hettich R.L."/>
            <person name="Banfield J.F."/>
        </authorList>
    </citation>
    <scope>NUCLEOTIDE SEQUENCE [LARGE SCALE GENOMIC DNA]</scope>
    <source>
        <strain evidence="2">ARMAN-2</strain>
    </source>
</reference>
<evidence type="ECO:0000259" key="1">
    <source>
        <dbReference type="Pfam" id="PF01370"/>
    </source>
</evidence>
<keyword evidence="3" id="KW-1185">Reference proteome</keyword>
<protein>
    <submittedName>
        <fullName evidence="2">NAD-dependent epimerase/dehydratase</fullName>
    </submittedName>
</protein>
<dbReference type="InterPro" id="IPR050177">
    <property type="entry name" value="Lipid_A_modif_metabolic_enz"/>
</dbReference>
<dbReference type="Pfam" id="PF01370">
    <property type="entry name" value="Epimerase"/>
    <property type="match status" value="1"/>
</dbReference>
<feature type="domain" description="NAD-dependent epimerase/dehydratase" evidence="1">
    <location>
        <begin position="14"/>
        <end position="250"/>
    </location>
</feature>
<dbReference type="InterPro" id="IPR001509">
    <property type="entry name" value="Epimerase_deHydtase"/>
</dbReference>
<dbReference type="InterPro" id="IPR036291">
    <property type="entry name" value="NAD(P)-bd_dom_sf"/>
</dbReference>
<dbReference type="EMBL" id="GG697240">
    <property type="protein sequence ID" value="EET89978.1"/>
    <property type="molecule type" value="Genomic_DNA"/>
</dbReference>
<dbReference type="AlphaFoldDB" id="C7DH76"/>
<gene>
    <name evidence="2" type="ORF">UNLARM2_0422</name>
</gene>
<evidence type="ECO:0000313" key="3">
    <source>
        <dbReference type="Proteomes" id="UP000332487"/>
    </source>
</evidence>
<dbReference type="Gene3D" id="3.40.50.720">
    <property type="entry name" value="NAD(P)-binding Rossmann-like Domain"/>
    <property type="match status" value="1"/>
</dbReference>
<dbReference type="Proteomes" id="UP000332487">
    <property type="component" value="Unassembled WGS sequence"/>
</dbReference>
<dbReference type="PANTHER" id="PTHR43245">
    <property type="entry name" value="BIFUNCTIONAL POLYMYXIN RESISTANCE PROTEIN ARNA"/>
    <property type="match status" value="1"/>
</dbReference>
<reference evidence="2 3" key="1">
    <citation type="journal article" date="2009" name="Genome Biol.">
        <title>Community-wide analysis of microbial genome sequence signatures.</title>
        <authorList>
            <person name="Dick G.J."/>
            <person name="Andersson A.F."/>
            <person name="Baker B.J."/>
            <person name="Simmons S.L."/>
            <person name="Thomas B.C."/>
            <person name="Yelton A.P."/>
            <person name="Banfield J.F."/>
        </authorList>
    </citation>
    <scope>NUCLEOTIDE SEQUENCE [LARGE SCALE GENOMIC DNA]</scope>
    <source>
        <strain evidence="2">ARMAN-2</strain>
    </source>
</reference>
<organism evidence="2 3">
    <name type="scientific">Candidatus Micrarchaeum acidiphilum ARMAN-2</name>
    <dbReference type="NCBI Taxonomy" id="425595"/>
    <lineage>
        <taxon>Archaea</taxon>
        <taxon>Candidatus Micrarchaeota</taxon>
        <taxon>Candidatus Micrarchaeia</taxon>
        <taxon>Candidatus Micrarchaeales</taxon>
        <taxon>Candidatus Micrarchaeaceae</taxon>
        <taxon>Candidatus Micrarchaeum</taxon>
    </lineage>
</organism>